<dbReference type="GO" id="GO:0006950">
    <property type="term" value="P:response to stress"/>
    <property type="evidence" value="ECO:0007669"/>
    <property type="project" value="TreeGrafter"/>
</dbReference>
<dbReference type="PANTHER" id="PTHR33164">
    <property type="entry name" value="TRANSCRIPTIONAL REGULATOR, MARR FAMILY"/>
    <property type="match status" value="1"/>
</dbReference>
<dbReference type="RefSeq" id="WP_136857064.1">
    <property type="nucleotide sequence ID" value="NZ_SUNH01000016.1"/>
</dbReference>
<dbReference type="InterPro" id="IPR055166">
    <property type="entry name" value="Transc_reg_Sar_Rot_HTH"/>
</dbReference>
<dbReference type="SUPFAM" id="SSF46785">
    <property type="entry name" value="Winged helix' DNA-binding domain"/>
    <property type="match status" value="1"/>
</dbReference>
<dbReference type="PROSITE" id="PS50995">
    <property type="entry name" value="HTH_MARR_2"/>
    <property type="match status" value="1"/>
</dbReference>
<dbReference type="PRINTS" id="PR00598">
    <property type="entry name" value="HTHMARR"/>
</dbReference>
<dbReference type="InterPro" id="IPR036388">
    <property type="entry name" value="WH-like_DNA-bd_sf"/>
</dbReference>
<dbReference type="GO" id="GO:0005737">
    <property type="term" value="C:cytoplasm"/>
    <property type="evidence" value="ECO:0007669"/>
    <property type="project" value="UniProtKB-SubCell"/>
</dbReference>
<dbReference type="Pfam" id="PF22381">
    <property type="entry name" value="Staph_reg_Sar_Rot"/>
    <property type="match status" value="1"/>
</dbReference>
<keyword evidence="5" id="KW-0804">Transcription</keyword>
<evidence type="ECO:0000256" key="3">
    <source>
        <dbReference type="ARBA" id="ARBA00023015"/>
    </source>
</evidence>
<evidence type="ECO:0000256" key="2">
    <source>
        <dbReference type="ARBA" id="ARBA00022490"/>
    </source>
</evidence>
<comment type="caution">
    <text evidence="7">The sequence shown here is derived from an EMBL/GenBank/DDBJ whole genome shotgun (WGS) entry which is preliminary data.</text>
</comment>
<evidence type="ECO:0000259" key="6">
    <source>
        <dbReference type="PROSITE" id="PS50995"/>
    </source>
</evidence>
<dbReference type="EMBL" id="SUNH01000016">
    <property type="protein sequence ID" value="TJZ83573.1"/>
    <property type="molecule type" value="Genomic_DNA"/>
</dbReference>
<dbReference type="InterPro" id="IPR039422">
    <property type="entry name" value="MarR/SlyA-like"/>
</dbReference>
<dbReference type="InterPro" id="IPR000835">
    <property type="entry name" value="HTH_MarR-typ"/>
</dbReference>
<dbReference type="AlphaFoldDB" id="A0A4U0QNV2"/>
<proteinExistence type="predicted"/>
<dbReference type="PANTHER" id="PTHR33164:SF5">
    <property type="entry name" value="ORGANIC HYDROPEROXIDE RESISTANCE TRANSCRIPTIONAL REGULATOR"/>
    <property type="match status" value="1"/>
</dbReference>
<protein>
    <submittedName>
        <fullName evidence="7">MarR family transcriptional regulator</fullName>
    </submittedName>
</protein>
<dbReference type="OrthoDB" id="9806864at2"/>
<dbReference type="Proteomes" id="UP000306223">
    <property type="component" value="Unassembled WGS sequence"/>
</dbReference>
<dbReference type="FunFam" id="1.10.10.10:FF:000163">
    <property type="entry name" value="MarR family transcriptional regulator"/>
    <property type="match status" value="1"/>
</dbReference>
<accession>A0A4U0QNV2</accession>
<comment type="subcellular location">
    <subcellularLocation>
        <location evidence="1">Cytoplasm</location>
    </subcellularLocation>
</comment>
<dbReference type="SMART" id="SM00347">
    <property type="entry name" value="HTH_MARR"/>
    <property type="match status" value="1"/>
</dbReference>
<gene>
    <name evidence="7" type="ORF">FA740_12260</name>
</gene>
<evidence type="ECO:0000256" key="1">
    <source>
        <dbReference type="ARBA" id="ARBA00004496"/>
    </source>
</evidence>
<organism evidence="7 8">
    <name type="scientific">Paracoccus hibiscisoli</name>
    <dbReference type="NCBI Taxonomy" id="2023261"/>
    <lineage>
        <taxon>Bacteria</taxon>
        <taxon>Pseudomonadati</taxon>
        <taxon>Pseudomonadota</taxon>
        <taxon>Alphaproteobacteria</taxon>
        <taxon>Rhodobacterales</taxon>
        <taxon>Paracoccaceae</taxon>
        <taxon>Paracoccus</taxon>
    </lineage>
</organism>
<keyword evidence="4" id="KW-0238">DNA-binding</keyword>
<dbReference type="Gene3D" id="1.10.10.10">
    <property type="entry name" value="Winged helix-like DNA-binding domain superfamily/Winged helix DNA-binding domain"/>
    <property type="match status" value="1"/>
</dbReference>
<keyword evidence="2" id="KW-0963">Cytoplasm</keyword>
<dbReference type="GO" id="GO:0003700">
    <property type="term" value="F:DNA-binding transcription factor activity"/>
    <property type="evidence" value="ECO:0007669"/>
    <property type="project" value="InterPro"/>
</dbReference>
<evidence type="ECO:0000313" key="8">
    <source>
        <dbReference type="Proteomes" id="UP000306223"/>
    </source>
</evidence>
<dbReference type="InterPro" id="IPR036390">
    <property type="entry name" value="WH_DNA-bd_sf"/>
</dbReference>
<feature type="domain" description="HTH marR-type" evidence="6">
    <location>
        <begin position="14"/>
        <end position="148"/>
    </location>
</feature>
<evidence type="ECO:0000256" key="4">
    <source>
        <dbReference type="ARBA" id="ARBA00023125"/>
    </source>
</evidence>
<evidence type="ECO:0000313" key="7">
    <source>
        <dbReference type="EMBL" id="TJZ83573.1"/>
    </source>
</evidence>
<reference evidence="7 8" key="1">
    <citation type="submission" date="2019-04" db="EMBL/GenBank/DDBJ databases">
        <authorList>
            <person name="Li J."/>
        </authorList>
    </citation>
    <scope>NUCLEOTIDE SEQUENCE [LARGE SCALE GENOMIC DNA]</scope>
    <source>
        <strain evidence="7 8">CCTCC AB2016182</strain>
    </source>
</reference>
<dbReference type="GO" id="GO:0003677">
    <property type="term" value="F:DNA binding"/>
    <property type="evidence" value="ECO:0007669"/>
    <property type="project" value="UniProtKB-KW"/>
</dbReference>
<keyword evidence="3" id="KW-0805">Transcription regulation</keyword>
<name>A0A4U0QNV2_9RHOB</name>
<evidence type="ECO:0000256" key="5">
    <source>
        <dbReference type="ARBA" id="ARBA00023163"/>
    </source>
</evidence>
<keyword evidence="8" id="KW-1185">Reference proteome</keyword>
<sequence>MSDDPASSSPSPFDAMLCFDVYAANLAFGRVYKPLLDPLGLTYPQFLVMLSLWMADGQSVGRIGETLGLDSSTLTPLIKRLEGASLVTRLRDTRDERRVLVSLTPQGAALKSEADRVLTCVTRNTGLESETARQLREQLRQLRRALQQPLKG</sequence>